<dbReference type="OMA" id="WYVPAHE"/>
<accession>A0A8B8IXA6</accession>
<evidence type="ECO:0000256" key="2">
    <source>
        <dbReference type="SAM" id="SignalP"/>
    </source>
</evidence>
<feature type="coiled-coil region" evidence="1">
    <location>
        <begin position="37"/>
        <end position="67"/>
    </location>
</feature>
<feature type="chain" id="PRO_5046174913" evidence="2">
    <location>
        <begin position="18"/>
        <end position="345"/>
    </location>
</feature>
<dbReference type="Proteomes" id="UP001652626">
    <property type="component" value="Chromosome 27"/>
</dbReference>
<keyword evidence="1" id="KW-0175">Coiled coil</keyword>
<keyword evidence="2" id="KW-0732">Signal</keyword>
<evidence type="ECO:0000313" key="3">
    <source>
        <dbReference type="Proteomes" id="UP001652626"/>
    </source>
</evidence>
<dbReference type="GeneID" id="113404917"/>
<evidence type="ECO:0000313" key="4">
    <source>
        <dbReference type="RefSeq" id="XP_026501785.2"/>
    </source>
</evidence>
<dbReference type="RefSeq" id="XP_026501785.2">
    <property type="nucleotide sequence ID" value="XM_026646000.2"/>
</dbReference>
<protein>
    <submittedName>
        <fullName evidence="4">Uncharacterized protein LOC113404917</fullName>
    </submittedName>
</protein>
<feature type="signal peptide" evidence="2">
    <location>
        <begin position="1"/>
        <end position="17"/>
    </location>
</feature>
<dbReference type="AlphaFoldDB" id="A0A8B8IXA6"/>
<gene>
    <name evidence="4" type="primary">LOC113404917</name>
</gene>
<sequence length="345" mass="39758">MLVFNFLVLTIATYCESKSVSLDNPKPDESTATTSNINFVEAIKQDLKRNNDDYKEMIQRNEMLNNKKSNVITGKDKESINKSVTVTTHKKSYRRRNGGSYRDYDYEDTIKPVIESAIIFKSTDKSLSLFTIRIPQTNIKINNSSFDKRRDLKLPKPNHMPNIQQPIKNFSWYTSSIKNLNIQPPTEIPKFVNKNKIDKFQKFMKKNQGLLKKFVSSRQTALTQSPFKKGSIRKDNLKLLKPKFSPKEVKNINRFGDKNDGDLPSPELLDMAPAIGVRVHKRREKGQLCHRHVLLPEGPKYDSRGRWYLPAHELIAKRPYPATRSPVILLPRCCNCCKKSVLGCE</sequence>
<keyword evidence="3" id="KW-1185">Reference proteome</keyword>
<proteinExistence type="predicted"/>
<organism evidence="3 4">
    <name type="scientific">Vanessa tameamea</name>
    <name type="common">Kamehameha butterfly</name>
    <dbReference type="NCBI Taxonomy" id="334116"/>
    <lineage>
        <taxon>Eukaryota</taxon>
        <taxon>Metazoa</taxon>
        <taxon>Ecdysozoa</taxon>
        <taxon>Arthropoda</taxon>
        <taxon>Hexapoda</taxon>
        <taxon>Insecta</taxon>
        <taxon>Pterygota</taxon>
        <taxon>Neoptera</taxon>
        <taxon>Endopterygota</taxon>
        <taxon>Lepidoptera</taxon>
        <taxon>Glossata</taxon>
        <taxon>Ditrysia</taxon>
        <taxon>Papilionoidea</taxon>
        <taxon>Nymphalidae</taxon>
        <taxon>Nymphalinae</taxon>
        <taxon>Vanessa</taxon>
    </lineage>
</organism>
<dbReference type="OrthoDB" id="7480743at2759"/>
<reference evidence="4" key="1">
    <citation type="submission" date="2025-08" db="UniProtKB">
        <authorList>
            <consortium name="RefSeq"/>
        </authorList>
    </citation>
    <scope>IDENTIFICATION</scope>
    <source>
        <tissue evidence="4">Whole body</tissue>
    </source>
</reference>
<name>A0A8B8IXA6_VANTA</name>
<evidence type="ECO:0000256" key="1">
    <source>
        <dbReference type="SAM" id="Coils"/>
    </source>
</evidence>